<organism evidence="1 2">
    <name type="scientific">Nitrosospira briensis</name>
    <dbReference type="NCBI Taxonomy" id="35799"/>
    <lineage>
        <taxon>Bacteria</taxon>
        <taxon>Pseudomonadati</taxon>
        <taxon>Pseudomonadota</taxon>
        <taxon>Betaproteobacteria</taxon>
        <taxon>Nitrosomonadales</taxon>
        <taxon>Nitrosomonadaceae</taxon>
        <taxon>Nitrosospira</taxon>
    </lineage>
</organism>
<dbReference type="Proteomes" id="UP000183107">
    <property type="component" value="Unassembled WGS sequence"/>
</dbReference>
<reference evidence="2" key="1">
    <citation type="submission" date="2016-10" db="EMBL/GenBank/DDBJ databases">
        <authorList>
            <person name="Varghese N."/>
        </authorList>
    </citation>
    <scope>NUCLEOTIDE SEQUENCE [LARGE SCALE GENOMIC DNA]</scope>
    <source>
        <strain evidence="2">Nsp8</strain>
    </source>
</reference>
<gene>
    <name evidence="1" type="ORF">SAMN05216386_2050</name>
</gene>
<dbReference type="AlphaFoldDB" id="A0A1I5CLH5"/>
<keyword evidence="2" id="KW-1185">Reference proteome</keyword>
<dbReference type="EMBL" id="FOVJ01000004">
    <property type="protein sequence ID" value="SFN87732.1"/>
    <property type="molecule type" value="Genomic_DNA"/>
</dbReference>
<accession>A0A1I5CLH5</accession>
<sequence length="40" mass="4759">MPYVQLISEERYVIYHLKLFKLSLREIARPLGSASHHHQP</sequence>
<name>A0A1I5CLH5_9PROT</name>
<evidence type="ECO:0000313" key="2">
    <source>
        <dbReference type="Proteomes" id="UP000183107"/>
    </source>
</evidence>
<proteinExistence type="predicted"/>
<evidence type="ECO:0000313" key="1">
    <source>
        <dbReference type="EMBL" id="SFN87732.1"/>
    </source>
</evidence>
<protein>
    <submittedName>
        <fullName evidence="1">Uncharacterized protein</fullName>
    </submittedName>
</protein>